<dbReference type="AlphaFoldDB" id="A0A8B9CC49"/>
<protein>
    <submittedName>
        <fullName evidence="10">Uncharacterized protein</fullName>
    </submittedName>
</protein>
<comment type="similarity">
    <text evidence="2">Belongs to the HAUS1 family.</text>
</comment>
<dbReference type="Pfam" id="PF25762">
    <property type="entry name" value="HAUS1"/>
    <property type="match status" value="1"/>
</dbReference>
<dbReference type="GO" id="GO:0070652">
    <property type="term" value="C:HAUS complex"/>
    <property type="evidence" value="ECO:0007669"/>
    <property type="project" value="InterPro"/>
</dbReference>
<sequence length="98" mass="11202">SDPKRKRKGQPQLWLHCRGGKIFGNQPIPQYEVNAQTIDILYKPEEYSGSRDRDISLLIEGMEQRAAEYEADGELEAPVLGFITVFLSELVDFFVKTL</sequence>
<dbReference type="GO" id="GO:0005819">
    <property type="term" value="C:spindle"/>
    <property type="evidence" value="ECO:0007669"/>
    <property type="project" value="UniProtKB-SubCell"/>
</dbReference>
<dbReference type="InterPro" id="IPR026243">
    <property type="entry name" value="HAUS1"/>
</dbReference>
<dbReference type="GO" id="GO:0007098">
    <property type="term" value="P:centrosome cycle"/>
    <property type="evidence" value="ECO:0007669"/>
    <property type="project" value="TreeGrafter"/>
</dbReference>
<dbReference type="PANTHER" id="PTHR31570">
    <property type="entry name" value="HAUS AUGMIN-LIKE COMPLEX SUBUNIT 1"/>
    <property type="match status" value="1"/>
</dbReference>
<keyword evidence="7" id="KW-0175">Coiled coil</keyword>
<evidence type="ECO:0000256" key="9">
    <source>
        <dbReference type="ARBA" id="ARBA00023306"/>
    </source>
</evidence>
<evidence type="ECO:0000256" key="8">
    <source>
        <dbReference type="ARBA" id="ARBA00023212"/>
    </source>
</evidence>
<dbReference type="GO" id="GO:0051225">
    <property type="term" value="P:spindle assembly"/>
    <property type="evidence" value="ECO:0007669"/>
    <property type="project" value="InterPro"/>
</dbReference>
<dbReference type="Proteomes" id="UP000694426">
    <property type="component" value="Unplaced"/>
</dbReference>
<dbReference type="Ensembl" id="ENSABRT00000024809.1">
    <property type="protein sequence ID" value="ENSABRP00000017484.1"/>
    <property type="gene ID" value="ENSABRG00000015213.1"/>
</dbReference>
<name>A0A8B9CC49_9AVES</name>
<reference evidence="10" key="2">
    <citation type="submission" date="2025-09" db="UniProtKB">
        <authorList>
            <consortium name="Ensembl"/>
        </authorList>
    </citation>
    <scope>IDENTIFICATION</scope>
</reference>
<evidence type="ECO:0000256" key="5">
    <source>
        <dbReference type="ARBA" id="ARBA00022701"/>
    </source>
</evidence>
<evidence type="ECO:0000313" key="10">
    <source>
        <dbReference type="Ensembl" id="ENSABRP00000017484.1"/>
    </source>
</evidence>
<keyword evidence="6" id="KW-0498">Mitosis</keyword>
<evidence type="ECO:0000256" key="1">
    <source>
        <dbReference type="ARBA" id="ARBA00004186"/>
    </source>
</evidence>
<reference evidence="10" key="1">
    <citation type="submission" date="2025-08" db="UniProtKB">
        <authorList>
            <consortium name="Ensembl"/>
        </authorList>
    </citation>
    <scope>IDENTIFICATION</scope>
</reference>
<evidence type="ECO:0000313" key="11">
    <source>
        <dbReference type="Proteomes" id="UP000694426"/>
    </source>
</evidence>
<keyword evidence="4" id="KW-0132">Cell division</keyword>
<evidence type="ECO:0000256" key="3">
    <source>
        <dbReference type="ARBA" id="ARBA00022490"/>
    </source>
</evidence>
<dbReference type="PRINTS" id="PR02087">
    <property type="entry name" value="HAUSAUGMINL1"/>
</dbReference>
<proteinExistence type="inferred from homology"/>
<comment type="subcellular location">
    <subcellularLocation>
        <location evidence="1">Cytoplasm</location>
        <location evidence="1">Cytoskeleton</location>
        <location evidence="1">Spindle</location>
    </subcellularLocation>
</comment>
<keyword evidence="3" id="KW-0963">Cytoplasm</keyword>
<evidence type="ECO:0000256" key="2">
    <source>
        <dbReference type="ARBA" id="ARBA00005479"/>
    </source>
</evidence>
<dbReference type="GO" id="GO:0005874">
    <property type="term" value="C:microtubule"/>
    <property type="evidence" value="ECO:0007669"/>
    <property type="project" value="UniProtKB-KW"/>
</dbReference>
<keyword evidence="9" id="KW-0131">Cell cycle</keyword>
<keyword evidence="5" id="KW-0493">Microtubule</keyword>
<dbReference type="PANTHER" id="PTHR31570:SF1">
    <property type="entry name" value="HAUS AUGMIN-LIKE COMPLEX SUBUNIT 1"/>
    <property type="match status" value="1"/>
</dbReference>
<dbReference type="GeneTree" id="ENSGT00940000167769"/>
<accession>A0A8B9CC49</accession>
<evidence type="ECO:0000256" key="7">
    <source>
        <dbReference type="ARBA" id="ARBA00023054"/>
    </source>
</evidence>
<evidence type="ECO:0000256" key="4">
    <source>
        <dbReference type="ARBA" id="ARBA00022618"/>
    </source>
</evidence>
<dbReference type="GO" id="GO:0005829">
    <property type="term" value="C:cytosol"/>
    <property type="evidence" value="ECO:0007669"/>
    <property type="project" value="TreeGrafter"/>
</dbReference>
<keyword evidence="11" id="KW-1185">Reference proteome</keyword>
<keyword evidence="8" id="KW-0206">Cytoskeleton</keyword>
<dbReference type="GO" id="GO:0051301">
    <property type="term" value="P:cell division"/>
    <property type="evidence" value="ECO:0007669"/>
    <property type="project" value="UniProtKB-KW"/>
</dbReference>
<organism evidence="10 11">
    <name type="scientific">Anser brachyrhynchus</name>
    <name type="common">Pink-footed goose</name>
    <dbReference type="NCBI Taxonomy" id="132585"/>
    <lineage>
        <taxon>Eukaryota</taxon>
        <taxon>Metazoa</taxon>
        <taxon>Chordata</taxon>
        <taxon>Craniata</taxon>
        <taxon>Vertebrata</taxon>
        <taxon>Euteleostomi</taxon>
        <taxon>Archelosauria</taxon>
        <taxon>Archosauria</taxon>
        <taxon>Dinosauria</taxon>
        <taxon>Saurischia</taxon>
        <taxon>Theropoda</taxon>
        <taxon>Coelurosauria</taxon>
        <taxon>Aves</taxon>
        <taxon>Neognathae</taxon>
        <taxon>Galloanserae</taxon>
        <taxon>Anseriformes</taxon>
        <taxon>Anatidae</taxon>
        <taxon>Anserinae</taxon>
        <taxon>Anser</taxon>
    </lineage>
</organism>
<evidence type="ECO:0000256" key="6">
    <source>
        <dbReference type="ARBA" id="ARBA00022776"/>
    </source>
</evidence>